<dbReference type="PROSITE" id="PS50206">
    <property type="entry name" value="RHODANESE_3"/>
    <property type="match status" value="1"/>
</dbReference>
<dbReference type="InterPro" id="IPR001307">
    <property type="entry name" value="Thiosulphate_STrfase_CS"/>
</dbReference>
<dbReference type="Pfam" id="PF00581">
    <property type="entry name" value="Rhodanese"/>
    <property type="match status" value="1"/>
</dbReference>
<sequence length="148" mass="16367">MQPVARALLFPALFCALLAGSLPVQANDPLPESWKVYEEKYPPISIEQLTTLMANHNVTLIDANRTSTYQSGHIPGALSLVELSAENSKLHLPRNRQKLIVVYCGGPQCATWHKAADYASVKGYKNIKHFKGGLKEWKAHGKDLETSL</sequence>
<feature type="signal peptide" evidence="1">
    <location>
        <begin position="1"/>
        <end position="26"/>
    </location>
</feature>
<dbReference type="Proteomes" id="UP001203338">
    <property type="component" value="Unassembled WGS sequence"/>
</dbReference>
<gene>
    <name evidence="3" type="ORF">M3P05_03785</name>
</gene>
<keyword evidence="4" id="KW-1185">Reference proteome</keyword>
<dbReference type="EMBL" id="JAMFLX010000003">
    <property type="protein sequence ID" value="MCL6269062.1"/>
    <property type="molecule type" value="Genomic_DNA"/>
</dbReference>
<dbReference type="CDD" id="cd00158">
    <property type="entry name" value="RHOD"/>
    <property type="match status" value="1"/>
</dbReference>
<proteinExistence type="predicted"/>
<accession>A0ABT0PE55</accession>
<dbReference type="PROSITE" id="PS00380">
    <property type="entry name" value="RHODANESE_1"/>
    <property type="match status" value="1"/>
</dbReference>
<dbReference type="Gene3D" id="3.40.250.10">
    <property type="entry name" value="Rhodanese-like domain"/>
    <property type="match status" value="1"/>
</dbReference>
<comment type="caution">
    <text evidence="3">The sequence shown here is derived from an EMBL/GenBank/DDBJ whole genome shotgun (WGS) entry which is preliminary data.</text>
</comment>
<evidence type="ECO:0000313" key="4">
    <source>
        <dbReference type="Proteomes" id="UP001203338"/>
    </source>
</evidence>
<dbReference type="InterPro" id="IPR001763">
    <property type="entry name" value="Rhodanese-like_dom"/>
</dbReference>
<keyword evidence="1" id="KW-0732">Signal</keyword>
<protein>
    <submittedName>
        <fullName evidence="3">Rhodanese-like domain-containing protein</fullName>
    </submittedName>
</protein>
<name>A0ABT0PE55_9GAMM</name>
<evidence type="ECO:0000256" key="1">
    <source>
        <dbReference type="SAM" id="SignalP"/>
    </source>
</evidence>
<dbReference type="PANTHER" id="PTHR43031">
    <property type="entry name" value="FAD-DEPENDENT OXIDOREDUCTASE"/>
    <property type="match status" value="1"/>
</dbReference>
<dbReference type="PANTHER" id="PTHR43031:SF1">
    <property type="entry name" value="PYRIDINE NUCLEOTIDE-DISULPHIDE OXIDOREDUCTASE"/>
    <property type="match status" value="1"/>
</dbReference>
<organism evidence="3 4">
    <name type="scientific">Parendozoicomonas callyspongiae</name>
    <dbReference type="NCBI Taxonomy" id="2942213"/>
    <lineage>
        <taxon>Bacteria</taxon>
        <taxon>Pseudomonadati</taxon>
        <taxon>Pseudomonadota</taxon>
        <taxon>Gammaproteobacteria</taxon>
        <taxon>Oceanospirillales</taxon>
        <taxon>Endozoicomonadaceae</taxon>
        <taxon>Parendozoicomonas</taxon>
    </lineage>
</organism>
<dbReference type="RefSeq" id="WP_249697890.1">
    <property type="nucleotide sequence ID" value="NZ_JAMFLX010000003.1"/>
</dbReference>
<dbReference type="SUPFAM" id="SSF52821">
    <property type="entry name" value="Rhodanese/Cell cycle control phosphatase"/>
    <property type="match status" value="1"/>
</dbReference>
<dbReference type="SMART" id="SM00450">
    <property type="entry name" value="RHOD"/>
    <property type="match status" value="1"/>
</dbReference>
<feature type="chain" id="PRO_5047135512" evidence="1">
    <location>
        <begin position="27"/>
        <end position="148"/>
    </location>
</feature>
<reference evidence="3 4" key="1">
    <citation type="submission" date="2022-05" db="EMBL/GenBank/DDBJ databases">
        <authorList>
            <person name="Park J.-S."/>
        </authorList>
    </citation>
    <scope>NUCLEOTIDE SEQUENCE [LARGE SCALE GENOMIC DNA]</scope>
    <source>
        <strain evidence="3 4">2012CJ34-2</strain>
    </source>
</reference>
<feature type="domain" description="Rhodanese" evidence="2">
    <location>
        <begin position="54"/>
        <end position="146"/>
    </location>
</feature>
<dbReference type="InterPro" id="IPR036873">
    <property type="entry name" value="Rhodanese-like_dom_sf"/>
</dbReference>
<evidence type="ECO:0000259" key="2">
    <source>
        <dbReference type="PROSITE" id="PS50206"/>
    </source>
</evidence>
<evidence type="ECO:0000313" key="3">
    <source>
        <dbReference type="EMBL" id="MCL6269062.1"/>
    </source>
</evidence>
<dbReference type="InterPro" id="IPR050229">
    <property type="entry name" value="GlpE_sulfurtransferase"/>
</dbReference>